<dbReference type="Proteomes" id="UP001597112">
    <property type="component" value="Unassembled WGS sequence"/>
</dbReference>
<evidence type="ECO:0000256" key="1">
    <source>
        <dbReference type="ARBA" id="ARBA00000085"/>
    </source>
</evidence>
<protein>
    <recommendedName>
        <fullName evidence="2">histidine kinase</fullName>
        <ecNumber evidence="2">2.7.13.3</ecNumber>
    </recommendedName>
</protein>
<keyword evidence="6" id="KW-1185">Reference proteome</keyword>
<dbReference type="Gene3D" id="3.30.450.20">
    <property type="entry name" value="PAS domain"/>
    <property type="match status" value="1"/>
</dbReference>
<dbReference type="Gene3D" id="1.10.287.130">
    <property type="match status" value="1"/>
</dbReference>
<evidence type="ECO:0000256" key="2">
    <source>
        <dbReference type="ARBA" id="ARBA00012438"/>
    </source>
</evidence>
<feature type="domain" description="GAF" evidence="3">
    <location>
        <begin position="20"/>
        <end position="150"/>
    </location>
</feature>
<dbReference type="SUPFAM" id="SSF55785">
    <property type="entry name" value="PYP-like sensor domain (PAS domain)"/>
    <property type="match status" value="1"/>
</dbReference>
<dbReference type="InterPro" id="IPR013655">
    <property type="entry name" value="PAS_fold_3"/>
</dbReference>
<dbReference type="RefSeq" id="WP_377580399.1">
    <property type="nucleotide sequence ID" value="NZ_JBHTKA010000007.1"/>
</dbReference>
<dbReference type="EMBL" id="JBHTKA010000007">
    <property type="protein sequence ID" value="MFD1000944.1"/>
    <property type="molecule type" value="Genomic_DNA"/>
</dbReference>
<accession>A0ABW3K5L6</accession>
<dbReference type="InterPro" id="IPR003661">
    <property type="entry name" value="HisK_dim/P_dom"/>
</dbReference>
<dbReference type="Gene3D" id="3.30.450.40">
    <property type="match status" value="1"/>
</dbReference>
<dbReference type="PANTHER" id="PTHR43102:SF2">
    <property type="entry name" value="GAF DOMAIN-CONTAINING PROTEIN"/>
    <property type="match status" value="1"/>
</dbReference>
<feature type="domain" description="PAS fold-3" evidence="4">
    <location>
        <begin position="197"/>
        <end position="278"/>
    </location>
</feature>
<dbReference type="InterPro" id="IPR035965">
    <property type="entry name" value="PAS-like_dom_sf"/>
</dbReference>
<sequence>MNDELRMRELMEYHILDTPPEKELDEIAQIASIVCNTPMSMVTFIDSHRQWYKAKKGVSMNEVHRADSFCQHALNRPEELLIVEDPSTDDRFRNNRYVSGDPYIRFYAGAPLTSPSGNVLGTLCVMDSKHHDITEDQKEALKLLADKAMQYLNMRKTLIEQGHFIEHSAEKLKKLSDLAPGVMFQIEAKTDEKIKLVFVSQGVEKMHPDFTTETITDNPETFVSLIHEGDRIRIIKSIEHSLAHKSSWSEQFRLINPEDEYTWYSVNATIERKVNGATIYGSIHNISALKEYEALLNQVLHDVSHVMRRPITSMLGLVSVMETEVFDRIQVQQYMQHVKSVFTELDAFTRNLNMEYTEKMNKYEDMHRHYSADSR</sequence>
<dbReference type="CDD" id="cd00082">
    <property type="entry name" value="HisKA"/>
    <property type="match status" value="1"/>
</dbReference>
<comment type="catalytic activity">
    <reaction evidence="1">
        <text>ATP + protein L-histidine = ADP + protein N-phospho-L-histidine.</text>
        <dbReference type="EC" id="2.7.13.3"/>
    </reaction>
</comment>
<dbReference type="InterPro" id="IPR036097">
    <property type="entry name" value="HisK_dim/P_sf"/>
</dbReference>
<dbReference type="InterPro" id="IPR003018">
    <property type="entry name" value="GAF"/>
</dbReference>
<proteinExistence type="predicted"/>
<evidence type="ECO:0000313" key="6">
    <source>
        <dbReference type="Proteomes" id="UP001597112"/>
    </source>
</evidence>
<comment type="caution">
    <text evidence="5">The sequence shown here is derived from an EMBL/GenBank/DDBJ whole genome shotgun (WGS) entry which is preliminary data.</text>
</comment>
<name>A0ABW3K5L6_9BACT</name>
<evidence type="ECO:0000259" key="3">
    <source>
        <dbReference type="Pfam" id="PF01590"/>
    </source>
</evidence>
<reference evidence="6" key="1">
    <citation type="journal article" date="2019" name="Int. J. Syst. Evol. Microbiol.">
        <title>The Global Catalogue of Microorganisms (GCM) 10K type strain sequencing project: providing services to taxonomists for standard genome sequencing and annotation.</title>
        <authorList>
            <consortium name="The Broad Institute Genomics Platform"/>
            <consortium name="The Broad Institute Genome Sequencing Center for Infectious Disease"/>
            <person name="Wu L."/>
            <person name="Ma J."/>
        </authorList>
    </citation>
    <scope>NUCLEOTIDE SEQUENCE [LARGE SCALE GENOMIC DNA]</scope>
    <source>
        <strain evidence="6">CCUG 58938</strain>
    </source>
</reference>
<gene>
    <name evidence="5" type="ORF">ACFQ21_16580</name>
</gene>
<organism evidence="5 6">
    <name type="scientific">Ohtaekwangia kribbensis</name>
    <dbReference type="NCBI Taxonomy" id="688913"/>
    <lineage>
        <taxon>Bacteria</taxon>
        <taxon>Pseudomonadati</taxon>
        <taxon>Bacteroidota</taxon>
        <taxon>Cytophagia</taxon>
        <taxon>Cytophagales</taxon>
        <taxon>Fulvivirgaceae</taxon>
        <taxon>Ohtaekwangia</taxon>
    </lineage>
</organism>
<dbReference type="EC" id="2.7.13.3" evidence="2"/>
<dbReference type="SUPFAM" id="SSF47384">
    <property type="entry name" value="Homodimeric domain of signal transducing histidine kinase"/>
    <property type="match status" value="1"/>
</dbReference>
<dbReference type="SUPFAM" id="SSF55781">
    <property type="entry name" value="GAF domain-like"/>
    <property type="match status" value="1"/>
</dbReference>
<dbReference type="InterPro" id="IPR029016">
    <property type="entry name" value="GAF-like_dom_sf"/>
</dbReference>
<evidence type="ECO:0000259" key="4">
    <source>
        <dbReference type="Pfam" id="PF08447"/>
    </source>
</evidence>
<dbReference type="Pfam" id="PF01590">
    <property type="entry name" value="GAF"/>
    <property type="match status" value="1"/>
</dbReference>
<evidence type="ECO:0000313" key="5">
    <source>
        <dbReference type="EMBL" id="MFD1000944.1"/>
    </source>
</evidence>
<dbReference type="PANTHER" id="PTHR43102">
    <property type="entry name" value="SLR1143 PROTEIN"/>
    <property type="match status" value="1"/>
</dbReference>
<dbReference type="Pfam" id="PF08447">
    <property type="entry name" value="PAS_3"/>
    <property type="match status" value="1"/>
</dbReference>